<dbReference type="Proteomes" id="UP000757461">
    <property type="component" value="Unassembled WGS sequence"/>
</dbReference>
<evidence type="ECO:0000313" key="4">
    <source>
        <dbReference type="EMBL" id="MBF1415567.1"/>
    </source>
</evidence>
<feature type="domain" description="DUF6242" evidence="2">
    <location>
        <begin position="41"/>
        <end position="153"/>
    </location>
</feature>
<feature type="chain" id="PRO_5036955342" evidence="1">
    <location>
        <begin position="23"/>
        <end position="458"/>
    </location>
</feature>
<evidence type="ECO:0000259" key="3">
    <source>
        <dbReference type="Pfam" id="PF25852"/>
    </source>
</evidence>
<feature type="domain" description="DUF6242" evidence="3">
    <location>
        <begin position="160"/>
        <end position="451"/>
    </location>
</feature>
<name>A0A930HZ96_9BACT</name>
<dbReference type="Pfam" id="PF19755">
    <property type="entry name" value="DUF6242"/>
    <property type="match status" value="1"/>
</dbReference>
<organism evidence="4 5">
    <name type="scientific">Prevotella histicola</name>
    <dbReference type="NCBI Taxonomy" id="470565"/>
    <lineage>
        <taxon>Bacteria</taxon>
        <taxon>Pseudomonadati</taxon>
        <taxon>Bacteroidota</taxon>
        <taxon>Bacteroidia</taxon>
        <taxon>Bacteroidales</taxon>
        <taxon>Prevotellaceae</taxon>
        <taxon>Prevotella</taxon>
    </lineage>
</organism>
<proteinExistence type="predicted"/>
<dbReference type="InterPro" id="IPR015943">
    <property type="entry name" value="WD40/YVTN_repeat-like_dom_sf"/>
</dbReference>
<dbReference type="AlphaFoldDB" id="A0A930HZ96"/>
<evidence type="ECO:0000313" key="5">
    <source>
        <dbReference type="Proteomes" id="UP000757461"/>
    </source>
</evidence>
<dbReference type="Gene3D" id="2.130.10.10">
    <property type="entry name" value="YVTN repeat-like/Quinoprotein amine dehydrogenase"/>
    <property type="match status" value="2"/>
</dbReference>
<accession>A0A930HZ96</accession>
<evidence type="ECO:0000256" key="1">
    <source>
        <dbReference type="SAM" id="SignalP"/>
    </source>
</evidence>
<dbReference type="Pfam" id="PF25852">
    <property type="entry name" value="DUF6242_C"/>
    <property type="match status" value="1"/>
</dbReference>
<evidence type="ECO:0000259" key="2">
    <source>
        <dbReference type="Pfam" id="PF19755"/>
    </source>
</evidence>
<dbReference type="InterPro" id="IPR046209">
    <property type="entry name" value="DUF6242_N"/>
</dbReference>
<dbReference type="InterPro" id="IPR036278">
    <property type="entry name" value="Sialidase_sf"/>
</dbReference>
<keyword evidence="1" id="KW-0732">Signal</keyword>
<sequence>MSNKIYFLVALMLTTFTLSSCLKDESDNKTTTYNDTSITAFSLGQLTQVRDTVTKDGRDSVYKKKFNASKVKFYIDQAQGLIYNPDSLPYGTDVAHVLTKVSTKNFGTVVFTSNKDGKQYYYSENDSLDFTQPIKFRVYSASGDSYRDYRISVNAHKQKGNVFTWTAMRDNSNFASLTTMKTVSVGDKLFVFGTNGSQTVGYTTSITDGNSWVRLNKTFSANAYKGILSQGSKLFAVDNNQVLTSTDGNTWAVVATNGNLKQLVAASSSELFALTTNDKLVVSKDGGLTWANESLDSDASDLPVNNVSYVLSSATGNENVSHVMLVGQTAAGKSVVWTRLSDSNTSSIANQWTLVESNMSRYLLPVYKHLTVVRYDNAALAMGLTASNEAAQMLLSRDGGITWTSDAAFSYPKDVRLGNTFTAAVDKKQFVWIISGSKVWRGRLNRVAWDINLSSATE</sequence>
<protein>
    <submittedName>
        <fullName evidence="4">Exo-alpha-sialidase</fullName>
    </submittedName>
</protein>
<dbReference type="SUPFAM" id="SSF50939">
    <property type="entry name" value="Sialidases"/>
    <property type="match status" value="1"/>
</dbReference>
<dbReference type="InterPro" id="IPR058667">
    <property type="entry name" value="DUF6242_C"/>
</dbReference>
<dbReference type="PROSITE" id="PS51257">
    <property type="entry name" value="PROKAR_LIPOPROTEIN"/>
    <property type="match status" value="1"/>
</dbReference>
<feature type="signal peptide" evidence="1">
    <location>
        <begin position="1"/>
        <end position="22"/>
    </location>
</feature>
<gene>
    <name evidence="4" type="ORF">HXN33_08320</name>
</gene>
<reference evidence="4" key="1">
    <citation type="submission" date="2020-04" db="EMBL/GenBank/DDBJ databases">
        <title>Deep metagenomics examines the oral microbiome during advanced dental caries in children, revealing novel taxa and co-occurrences with host molecules.</title>
        <authorList>
            <person name="Baker J.L."/>
            <person name="Morton J.T."/>
            <person name="Dinis M."/>
            <person name="Alvarez R."/>
            <person name="Tran N.C."/>
            <person name="Knight R."/>
            <person name="Edlund A."/>
        </authorList>
    </citation>
    <scope>NUCLEOTIDE SEQUENCE</scope>
    <source>
        <strain evidence="4">JCVI_25_bin.9</strain>
    </source>
</reference>
<comment type="caution">
    <text evidence="4">The sequence shown here is derived from an EMBL/GenBank/DDBJ whole genome shotgun (WGS) entry which is preliminary data.</text>
</comment>
<dbReference type="EMBL" id="JABZSQ010000167">
    <property type="protein sequence ID" value="MBF1415567.1"/>
    <property type="molecule type" value="Genomic_DNA"/>
</dbReference>